<accession>A0A2P2QK26</accession>
<reference evidence="1" key="1">
    <citation type="submission" date="2018-02" db="EMBL/GenBank/DDBJ databases">
        <title>Rhizophora mucronata_Transcriptome.</title>
        <authorList>
            <person name="Meera S.P."/>
            <person name="Sreeshan A."/>
            <person name="Augustine A."/>
        </authorList>
    </citation>
    <scope>NUCLEOTIDE SEQUENCE</scope>
    <source>
        <tissue evidence="1">Leaf</tissue>
    </source>
</reference>
<protein>
    <submittedName>
        <fullName evidence="1">Uncharacterized protein</fullName>
    </submittedName>
</protein>
<dbReference type="EMBL" id="GGEC01086866">
    <property type="protein sequence ID" value="MBX67350.1"/>
    <property type="molecule type" value="Transcribed_RNA"/>
</dbReference>
<organism evidence="1">
    <name type="scientific">Rhizophora mucronata</name>
    <name type="common">Asiatic mangrove</name>
    <dbReference type="NCBI Taxonomy" id="61149"/>
    <lineage>
        <taxon>Eukaryota</taxon>
        <taxon>Viridiplantae</taxon>
        <taxon>Streptophyta</taxon>
        <taxon>Embryophyta</taxon>
        <taxon>Tracheophyta</taxon>
        <taxon>Spermatophyta</taxon>
        <taxon>Magnoliopsida</taxon>
        <taxon>eudicotyledons</taxon>
        <taxon>Gunneridae</taxon>
        <taxon>Pentapetalae</taxon>
        <taxon>rosids</taxon>
        <taxon>fabids</taxon>
        <taxon>Malpighiales</taxon>
        <taxon>Rhizophoraceae</taxon>
        <taxon>Rhizophora</taxon>
    </lineage>
</organism>
<sequence>MLISCIFLLTNVDKEDRYPIMRFW</sequence>
<name>A0A2P2QK26_RHIMU</name>
<dbReference type="AlphaFoldDB" id="A0A2P2QK26"/>
<evidence type="ECO:0000313" key="1">
    <source>
        <dbReference type="EMBL" id="MBX67350.1"/>
    </source>
</evidence>
<proteinExistence type="predicted"/>